<gene>
    <name evidence="1" type="ORF">CAPTEDRAFT_185807</name>
</gene>
<organism evidence="1">
    <name type="scientific">Capitella teleta</name>
    <name type="common">Polychaete worm</name>
    <dbReference type="NCBI Taxonomy" id="283909"/>
    <lineage>
        <taxon>Eukaryota</taxon>
        <taxon>Metazoa</taxon>
        <taxon>Spiralia</taxon>
        <taxon>Lophotrochozoa</taxon>
        <taxon>Annelida</taxon>
        <taxon>Polychaeta</taxon>
        <taxon>Sedentaria</taxon>
        <taxon>Scolecida</taxon>
        <taxon>Capitellidae</taxon>
        <taxon>Capitella</taxon>
    </lineage>
</organism>
<dbReference type="Proteomes" id="UP000014760">
    <property type="component" value="Unassembled WGS sequence"/>
</dbReference>
<reference evidence="2" key="3">
    <citation type="submission" date="2015-06" db="UniProtKB">
        <authorList>
            <consortium name="EnsemblMetazoa"/>
        </authorList>
    </citation>
    <scope>IDENTIFICATION</scope>
</reference>
<sequence length="221" mass="24855">MKKRRNKRNATGRKGSYMLLLRSKGAHTLGANVIHSQVVPSGVDNPFSTSDIIMKRKIRCGIVPKAMKCANITPVYKAGSMTKFRQGSSTERYLHPEYVLVTRGSADIEKLDFLLERHPFATEMSLHSILTGLTAEFSANVDKSTVTLATKTTNKQTPTTGIPELMFNDRVTVPESMDGRAEVFNYLATRKATWIFQCNDERRKAVKPILADAIWNRINEY</sequence>
<protein>
    <submittedName>
        <fullName evidence="1 2">Uncharacterized protein</fullName>
    </submittedName>
</protein>
<dbReference type="EMBL" id="AMQN01007379">
    <property type="status" value="NOT_ANNOTATED_CDS"/>
    <property type="molecule type" value="Genomic_DNA"/>
</dbReference>
<dbReference type="HOGENOM" id="CLU_1251694_0_0_1"/>
<name>R7UT12_CAPTE</name>
<evidence type="ECO:0000313" key="3">
    <source>
        <dbReference type="Proteomes" id="UP000014760"/>
    </source>
</evidence>
<dbReference type="EnsemblMetazoa" id="CapteT185807">
    <property type="protein sequence ID" value="CapteP185807"/>
    <property type="gene ID" value="CapteG185807"/>
</dbReference>
<accession>R7UT12</accession>
<dbReference type="AlphaFoldDB" id="R7UT12"/>
<evidence type="ECO:0000313" key="2">
    <source>
        <dbReference type="EnsemblMetazoa" id="CapteP185807"/>
    </source>
</evidence>
<evidence type="ECO:0000313" key="1">
    <source>
        <dbReference type="EMBL" id="ELU06531.1"/>
    </source>
</evidence>
<reference evidence="3" key="1">
    <citation type="submission" date="2012-12" db="EMBL/GenBank/DDBJ databases">
        <authorList>
            <person name="Hellsten U."/>
            <person name="Grimwood J."/>
            <person name="Chapman J.A."/>
            <person name="Shapiro H."/>
            <person name="Aerts A."/>
            <person name="Otillar R.P."/>
            <person name="Terry A.Y."/>
            <person name="Boore J.L."/>
            <person name="Simakov O."/>
            <person name="Marletaz F."/>
            <person name="Cho S.-J."/>
            <person name="Edsinger-Gonzales E."/>
            <person name="Havlak P."/>
            <person name="Kuo D.-H."/>
            <person name="Larsson T."/>
            <person name="Lv J."/>
            <person name="Arendt D."/>
            <person name="Savage R."/>
            <person name="Osoegawa K."/>
            <person name="de Jong P."/>
            <person name="Lindberg D.R."/>
            <person name="Seaver E.C."/>
            <person name="Weisblat D.A."/>
            <person name="Putnam N.H."/>
            <person name="Grigoriev I.V."/>
            <person name="Rokhsar D.S."/>
        </authorList>
    </citation>
    <scope>NUCLEOTIDE SEQUENCE</scope>
    <source>
        <strain evidence="3">I ESC-2004</strain>
    </source>
</reference>
<reference evidence="1 3" key="2">
    <citation type="journal article" date="2013" name="Nature">
        <title>Insights into bilaterian evolution from three spiralian genomes.</title>
        <authorList>
            <person name="Simakov O."/>
            <person name="Marletaz F."/>
            <person name="Cho S.J."/>
            <person name="Edsinger-Gonzales E."/>
            <person name="Havlak P."/>
            <person name="Hellsten U."/>
            <person name="Kuo D.H."/>
            <person name="Larsson T."/>
            <person name="Lv J."/>
            <person name="Arendt D."/>
            <person name="Savage R."/>
            <person name="Osoegawa K."/>
            <person name="de Jong P."/>
            <person name="Grimwood J."/>
            <person name="Chapman J.A."/>
            <person name="Shapiro H."/>
            <person name="Aerts A."/>
            <person name="Otillar R.P."/>
            <person name="Terry A.Y."/>
            <person name="Boore J.L."/>
            <person name="Grigoriev I.V."/>
            <person name="Lindberg D.R."/>
            <person name="Seaver E.C."/>
            <person name="Weisblat D.A."/>
            <person name="Putnam N.H."/>
            <person name="Rokhsar D.S."/>
        </authorList>
    </citation>
    <scope>NUCLEOTIDE SEQUENCE</scope>
    <source>
        <strain evidence="1 3">I ESC-2004</strain>
    </source>
</reference>
<keyword evidence="3" id="KW-1185">Reference proteome</keyword>
<proteinExistence type="predicted"/>
<dbReference type="EMBL" id="KB300556">
    <property type="protein sequence ID" value="ELU06531.1"/>
    <property type="molecule type" value="Genomic_DNA"/>
</dbReference>
<dbReference type="OrthoDB" id="6753017at2759"/>